<dbReference type="GO" id="GO:0046872">
    <property type="term" value="F:metal ion binding"/>
    <property type="evidence" value="ECO:0007669"/>
    <property type="project" value="UniProtKB-KW"/>
</dbReference>
<evidence type="ECO:0000256" key="11">
    <source>
        <dbReference type="RuleBase" id="RU003781"/>
    </source>
</evidence>
<comment type="function">
    <text evidence="10">Pyrophosphatase that catalyzes the hydrolysis of nucleoside triphosphates to their monophosphate derivatives, with a high preference for the non-canonical purine nucleotides XTP (xanthosine triphosphate), dITP (deoxyinosine triphosphate) and ITP. Seems to function as a house-cleaning enzyme that removes non-canonical purine nucleotides from the nucleotide pool, thus preventing their incorporation into DNA/RNA and avoiding chromosomal lesions.</text>
</comment>
<dbReference type="eggNOG" id="COG0127">
    <property type="taxonomic scope" value="Bacteria"/>
</dbReference>
<keyword evidence="7 10" id="KW-0546">Nucleotide metabolism</keyword>
<comment type="catalytic activity">
    <reaction evidence="8 10">
        <text>dITP + H2O = dIMP + diphosphate + H(+)</text>
        <dbReference type="Rhea" id="RHEA:28342"/>
        <dbReference type="ChEBI" id="CHEBI:15377"/>
        <dbReference type="ChEBI" id="CHEBI:15378"/>
        <dbReference type="ChEBI" id="CHEBI:33019"/>
        <dbReference type="ChEBI" id="CHEBI:61194"/>
        <dbReference type="ChEBI" id="CHEBI:61382"/>
        <dbReference type="EC" id="3.6.1.66"/>
    </reaction>
</comment>
<dbReference type="PANTHER" id="PTHR11067">
    <property type="entry name" value="INOSINE TRIPHOSPHATE PYROPHOSPHATASE/HAM1 PROTEIN"/>
    <property type="match status" value="1"/>
</dbReference>
<dbReference type="KEGG" id="dgg:DGI_0669"/>
<comment type="cofactor">
    <cofactor evidence="10">
        <name>Mg(2+)</name>
        <dbReference type="ChEBI" id="CHEBI:18420"/>
    </cofactor>
    <text evidence="10">Binds 1 Mg(2+) ion per subunit.</text>
</comment>
<evidence type="ECO:0000256" key="3">
    <source>
        <dbReference type="ARBA" id="ARBA00022723"/>
    </source>
</evidence>
<dbReference type="HOGENOM" id="CLU_082080_0_1_7"/>
<dbReference type="SUPFAM" id="SSF52972">
    <property type="entry name" value="ITPase-like"/>
    <property type="match status" value="1"/>
</dbReference>
<comment type="similarity">
    <text evidence="1 10 11">Belongs to the HAM1 NTPase family.</text>
</comment>
<dbReference type="Gene3D" id="3.90.950.10">
    <property type="match status" value="1"/>
</dbReference>
<evidence type="ECO:0000256" key="1">
    <source>
        <dbReference type="ARBA" id="ARBA00008023"/>
    </source>
</evidence>
<feature type="binding site" evidence="10">
    <location>
        <position position="74"/>
    </location>
    <ligand>
        <name>substrate</name>
    </ligand>
</feature>
<comment type="subunit">
    <text evidence="2 10">Homodimer.</text>
</comment>
<feature type="binding site" evidence="10">
    <location>
        <begin position="163"/>
        <end position="166"/>
    </location>
    <ligand>
        <name>substrate</name>
    </ligand>
</feature>
<dbReference type="CDD" id="cd00515">
    <property type="entry name" value="HAM1"/>
    <property type="match status" value="1"/>
</dbReference>
<comment type="catalytic activity">
    <reaction evidence="9 10">
        <text>XTP + H2O = XMP + diphosphate + H(+)</text>
        <dbReference type="Rhea" id="RHEA:28610"/>
        <dbReference type="ChEBI" id="CHEBI:15377"/>
        <dbReference type="ChEBI" id="CHEBI:15378"/>
        <dbReference type="ChEBI" id="CHEBI:33019"/>
        <dbReference type="ChEBI" id="CHEBI:57464"/>
        <dbReference type="ChEBI" id="CHEBI:61314"/>
        <dbReference type="EC" id="3.6.1.66"/>
    </reaction>
</comment>
<sequence>MPHTLVLATRNPGKLAELQSLLSALDVPVTVLGLDAFADMPDVEETGDTFSDNALLKARAVAAHTGLPAIADDSGLVVDALQGAPGVRSARYGEPFPVDATGAQKDLLNTQKLLHALTDVPDLSRSARFVTVVALASPDGAAVTAQGSWQGRILHEPRGCNGFGYDPVFFDEDAGCTAAELSPQEKNARSHRGQALRHLAALLPAFLAEHADNSTLTR</sequence>
<proteinExistence type="inferred from homology"/>
<dbReference type="STRING" id="1121448.DGI_0669"/>
<keyword evidence="13" id="KW-1185">Reference proteome</keyword>
<dbReference type="OrthoDB" id="9807456at2"/>
<evidence type="ECO:0000256" key="5">
    <source>
        <dbReference type="ARBA" id="ARBA00022801"/>
    </source>
</evidence>
<feature type="binding site" evidence="10">
    <location>
        <begin position="191"/>
        <end position="192"/>
    </location>
    <ligand>
        <name>substrate</name>
    </ligand>
</feature>
<dbReference type="GO" id="GO:0036222">
    <property type="term" value="F:XTP diphosphatase activity"/>
    <property type="evidence" value="ECO:0007669"/>
    <property type="project" value="UniProtKB-UniRule"/>
</dbReference>
<feature type="binding site" evidence="10">
    <location>
        <position position="73"/>
    </location>
    <ligand>
        <name>Mg(2+)</name>
        <dbReference type="ChEBI" id="CHEBI:18420"/>
    </ligand>
</feature>
<evidence type="ECO:0000256" key="8">
    <source>
        <dbReference type="ARBA" id="ARBA00051875"/>
    </source>
</evidence>
<dbReference type="RefSeq" id="WP_021759242.1">
    <property type="nucleotide sequence ID" value="NC_022444.1"/>
</dbReference>
<dbReference type="GO" id="GO:0035870">
    <property type="term" value="F:dITP diphosphatase activity"/>
    <property type="evidence" value="ECO:0007669"/>
    <property type="project" value="UniProtKB-UniRule"/>
</dbReference>
<dbReference type="EC" id="3.6.1.66" evidence="10"/>
<evidence type="ECO:0000256" key="4">
    <source>
        <dbReference type="ARBA" id="ARBA00022741"/>
    </source>
</evidence>
<gene>
    <name evidence="12" type="ORF">DGI_0669</name>
</gene>
<dbReference type="PATRIC" id="fig|1121448.10.peg.674"/>
<dbReference type="AlphaFoldDB" id="T2G7N3"/>
<evidence type="ECO:0000313" key="13">
    <source>
        <dbReference type="Proteomes" id="UP000016587"/>
    </source>
</evidence>
<evidence type="ECO:0000256" key="2">
    <source>
        <dbReference type="ARBA" id="ARBA00011738"/>
    </source>
</evidence>
<dbReference type="HAMAP" id="MF_01405">
    <property type="entry name" value="Non_canon_purine_NTPase"/>
    <property type="match status" value="1"/>
</dbReference>
<keyword evidence="6 10" id="KW-0460">Magnesium</keyword>
<feature type="binding site" evidence="10">
    <location>
        <position position="44"/>
    </location>
    <ligand>
        <name>Mg(2+)</name>
        <dbReference type="ChEBI" id="CHEBI:18420"/>
    </ligand>
</feature>
<dbReference type="NCBIfam" id="TIGR00042">
    <property type="entry name" value="RdgB/HAM1 family non-canonical purine NTP pyrophosphatase"/>
    <property type="match status" value="1"/>
</dbReference>
<evidence type="ECO:0000256" key="9">
    <source>
        <dbReference type="ARBA" id="ARBA00052017"/>
    </source>
</evidence>
<protein>
    <recommendedName>
        <fullName evidence="10">dITP/XTP pyrophosphatase</fullName>
        <ecNumber evidence="10">3.6.1.66</ecNumber>
    </recommendedName>
    <alternativeName>
        <fullName evidence="10">Non-canonical purine NTP pyrophosphatase</fullName>
    </alternativeName>
    <alternativeName>
        <fullName evidence="10">Non-standard purine NTP pyrophosphatase</fullName>
    </alternativeName>
    <alternativeName>
        <fullName evidence="10">Nucleoside-triphosphate diphosphatase</fullName>
    </alternativeName>
    <alternativeName>
        <fullName evidence="10">Nucleoside-triphosphate pyrophosphatase</fullName>
        <shortName evidence="10">NTPase</shortName>
    </alternativeName>
</protein>
<dbReference type="FunFam" id="3.90.950.10:FF:000001">
    <property type="entry name" value="dITP/XTP pyrophosphatase"/>
    <property type="match status" value="1"/>
</dbReference>
<feature type="binding site" evidence="10">
    <location>
        <begin position="9"/>
        <end position="14"/>
    </location>
    <ligand>
        <name>substrate</name>
    </ligand>
</feature>
<dbReference type="GO" id="GO:0017111">
    <property type="term" value="F:ribonucleoside triphosphate phosphatase activity"/>
    <property type="evidence" value="ECO:0007669"/>
    <property type="project" value="InterPro"/>
</dbReference>
<feature type="active site" description="Proton acceptor" evidence="10">
    <location>
        <position position="73"/>
    </location>
</feature>
<dbReference type="EMBL" id="CP006585">
    <property type="protein sequence ID" value="AGW12575.1"/>
    <property type="molecule type" value="Genomic_DNA"/>
</dbReference>
<dbReference type="InterPro" id="IPR002637">
    <property type="entry name" value="RdgB/HAM1"/>
</dbReference>
<dbReference type="Pfam" id="PF01725">
    <property type="entry name" value="Ham1p_like"/>
    <property type="match status" value="1"/>
</dbReference>
<dbReference type="InterPro" id="IPR029001">
    <property type="entry name" value="ITPase-like_fam"/>
</dbReference>
<dbReference type="GO" id="GO:0036220">
    <property type="term" value="F:ITP diphosphatase activity"/>
    <property type="evidence" value="ECO:0007669"/>
    <property type="project" value="UniProtKB-UniRule"/>
</dbReference>
<dbReference type="GO" id="GO:0005829">
    <property type="term" value="C:cytosol"/>
    <property type="evidence" value="ECO:0007669"/>
    <property type="project" value="TreeGrafter"/>
</dbReference>
<keyword evidence="4 10" id="KW-0547">Nucleotide-binding</keyword>
<evidence type="ECO:0000256" key="6">
    <source>
        <dbReference type="ARBA" id="ARBA00022842"/>
    </source>
</evidence>
<comment type="catalytic activity">
    <reaction evidence="10">
        <text>ITP + H2O = IMP + diphosphate + H(+)</text>
        <dbReference type="Rhea" id="RHEA:29399"/>
        <dbReference type="ChEBI" id="CHEBI:15377"/>
        <dbReference type="ChEBI" id="CHEBI:15378"/>
        <dbReference type="ChEBI" id="CHEBI:33019"/>
        <dbReference type="ChEBI" id="CHEBI:58053"/>
        <dbReference type="ChEBI" id="CHEBI:61402"/>
        <dbReference type="EC" id="3.6.1.66"/>
    </reaction>
</comment>
<accession>T2G7N3</accession>
<evidence type="ECO:0000256" key="10">
    <source>
        <dbReference type="HAMAP-Rule" id="MF_01405"/>
    </source>
</evidence>
<reference evidence="12 13" key="1">
    <citation type="journal article" date="2013" name="J. Bacteriol.">
        <title>Roles of HynAB and Ech, the only two hydrogenases found in the model sulfate reducer Desulfovibrio gigas.</title>
        <authorList>
            <person name="Morais-Silva F.O."/>
            <person name="Santos C.I."/>
            <person name="Rodrigues R."/>
            <person name="Pereira I.A."/>
            <person name="Rodrigues-Pousada C."/>
        </authorList>
    </citation>
    <scope>NUCLEOTIDE SEQUENCE [LARGE SCALE GENOMIC DNA]</scope>
    <source>
        <strain evidence="13">ATCC 19364 / DSM 1382 / NCIMB 9332 / VKM B-1759</strain>
    </source>
</reference>
<dbReference type="GO" id="GO:0009117">
    <property type="term" value="P:nucleotide metabolic process"/>
    <property type="evidence" value="ECO:0007669"/>
    <property type="project" value="UniProtKB-KW"/>
</dbReference>
<feature type="binding site" evidence="10">
    <location>
        <position position="186"/>
    </location>
    <ligand>
        <name>substrate</name>
    </ligand>
</feature>
<keyword evidence="3 10" id="KW-0479">Metal-binding</keyword>
<name>T2G7N3_MEGG1</name>
<dbReference type="GO" id="GO:0000166">
    <property type="term" value="F:nucleotide binding"/>
    <property type="evidence" value="ECO:0007669"/>
    <property type="project" value="UniProtKB-KW"/>
</dbReference>
<dbReference type="GO" id="GO:0009146">
    <property type="term" value="P:purine nucleoside triphosphate catabolic process"/>
    <property type="evidence" value="ECO:0007669"/>
    <property type="project" value="UniProtKB-UniRule"/>
</dbReference>
<organism evidence="12 13">
    <name type="scientific">Megalodesulfovibrio gigas (strain ATCC 19364 / DSM 1382 / NCIMB 9332 / VKM B-1759)</name>
    <name type="common">Desulfovibrio gigas</name>
    <dbReference type="NCBI Taxonomy" id="1121448"/>
    <lineage>
        <taxon>Bacteria</taxon>
        <taxon>Pseudomonadati</taxon>
        <taxon>Thermodesulfobacteriota</taxon>
        <taxon>Desulfovibrionia</taxon>
        <taxon>Desulfovibrionales</taxon>
        <taxon>Desulfovibrionaceae</taxon>
        <taxon>Megalodesulfovibrio</taxon>
    </lineage>
</organism>
<dbReference type="InterPro" id="IPR020922">
    <property type="entry name" value="dITP/XTP_pyrophosphatase"/>
</dbReference>
<evidence type="ECO:0000256" key="7">
    <source>
        <dbReference type="ARBA" id="ARBA00023080"/>
    </source>
</evidence>
<dbReference type="PANTHER" id="PTHR11067:SF9">
    <property type="entry name" value="INOSINE TRIPHOSPHATE PYROPHOSPHATASE"/>
    <property type="match status" value="1"/>
</dbReference>
<reference evidence="13" key="2">
    <citation type="submission" date="2013-07" db="EMBL/GenBank/DDBJ databases">
        <authorList>
            <person name="Morais-Silva F.O."/>
            <person name="Rezende A.M."/>
            <person name="Pimentel C."/>
            <person name="Resende D.M."/>
            <person name="Santos C.I."/>
            <person name="Clemente C."/>
            <person name="de Oliveira L.M."/>
            <person name="da Silva S.M."/>
            <person name="Costa D.A."/>
            <person name="Varela-Raposo A."/>
            <person name="Horacio E.C.A."/>
            <person name="Matos M."/>
            <person name="Flores O."/>
            <person name="Ruiz J.C."/>
            <person name="Rodrigues-Pousada C."/>
        </authorList>
    </citation>
    <scope>NUCLEOTIDE SEQUENCE [LARGE SCALE GENOMIC DNA]</scope>
    <source>
        <strain evidence="13">ATCC 19364 / DSM 1382 / NCIMB 9332 / VKM B-1759</strain>
    </source>
</reference>
<evidence type="ECO:0000313" key="12">
    <source>
        <dbReference type="EMBL" id="AGW12575.1"/>
    </source>
</evidence>
<keyword evidence="5 10" id="KW-0378">Hydrolase</keyword>
<dbReference type="Proteomes" id="UP000016587">
    <property type="component" value="Chromosome"/>
</dbReference>